<accession>A0A8T7M0W8</accession>
<dbReference type="Pfam" id="PF07676">
    <property type="entry name" value="PD40"/>
    <property type="match status" value="4"/>
</dbReference>
<evidence type="ECO:0000313" key="3">
    <source>
        <dbReference type="EMBL" id="WJW66990.1"/>
    </source>
</evidence>
<dbReference type="RefSeq" id="WP_341468885.1">
    <property type="nucleotide sequence ID" value="NZ_CP128399.1"/>
</dbReference>
<dbReference type="Proteomes" id="UP001431572">
    <property type="component" value="Chromosome 1"/>
</dbReference>
<organism evidence="2 4">
    <name type="scientific">Candidatus Chlorohelix allophototropha</name>
    <dbReference type="NCBI Taxonomy" id="3003348"/>
    <lineage>
        <taxon>Bacteria</taxon>
        <taxon>Bacillati</taxon>
        <taxon>Chloroflexota</taxon>
        <taxon>Chloroflexia</taxon>
        <taxon>Candidatus Chloroheliales</taxon>
        <taxon>Candidatus Chloroheliaceae</taxon>
        <taxon>Candidatus Chlorohelix</taxon>
    </lineage>
</organism>
<evidence type="ECO:0000313" key="2">
    <source>
        <dbReference type="EMBL" id="NWJ45111.1"/>
    </source>
</evidence>
<gene>
    <name evidence="2" type="ORF">HXX08_04450</name>
    <name evidence="3" type="ORF">OZ401_000238</name>
</gene>
<evidence type="ECO:0000313" key="4">
    <source>
        <dbReference type="Proteomes" id="UP000521676"/>
    </source>
</evidence>
<dbReference type="AlphaFoldDB" id="A0A8T7M0W8"/>
<dbReference type="Proteomes" id="UP000521676">
    <property type="component" value="Unassembled WGS sequence"/>
</dbReference>
<reference evidence="2 4" key="1">
    <citation type="submission" date="2020-06" db="EMBL/GenBank/DDBJ databases">
        <title>Anoxygenic phototrophic Chloroflexota member uses a Type I reaction center.</title>
        <authorList>
            <person name="Tsuji J.M."/>
            <person name="Shaw N.A."/>
            <person name="Nagashima S."/>
            <person name="Venkiteswaran J."/>
            <person name="Schiff S.L."/>
            <person name="Hanada S."/>
            <person name="Tank M."/>
            <person name="Neufeld J.D."/>
        </authorList>
    </citation>
    <scope>NUCLEOTIDE SEQUENCE [LARGE SCALE GENOMIC DNA]</scope>
    <source>
        <strain evidence="2">L227-S17</strain>
    </source>
</reference>
<dbReference type="InterPro" id="IPR011659">
    <property type="entry name" value="WD40"/>
</dbReference>
<proteinExistence type="inferred from homology"/>
<keyword evidence="5" id="KW-1185">Reference proteome</keyword>
<evidence type="ECO:0000313" key="5">
    <source>
        <dbReference type="Proteomes" id="UP001431572"/>
    </source>
</evidence>
<dbReference type="InterPro" id="IPR011042">
    <property type="entry name" value="6-blade_b-propeller_TolB-like"/>
</dbReference>
<protein>
    <submittedName>
        <fullName evidence="2">PD40 domain-containing protein</fullName>
    </submittedName>
</protein>
<sequence length="492" mass="51796">MKDKFIWVGRIMPVLALLGLVLAACGDEPKPTSPASTTVALATTASATSTPVVLLPTVAQTALAATTAATTALSNTVAPVTATLPPATPQPLPTGLPGKISIVGNDGQLYLSRLDGKSPQILLGQAGVNPVQSGDGQIFAFPTWSKDGKKLAAISLNIKSGALVTSDVWVVKEDGTSAYKVRDSEPTGGIYLNFSPDGNVLSMLVGGNGTLELQVADTSTGSVAKPSAPRKLLEGQPVYSSWASDNATLLVHTTDANNDTLNIIDAKNPGGKNQNIPFKPGSFRAPEWSSDGTRFAYVAAADSPGKPQALVISDKAGKELSRQVGNGEGMSFNWSPDGKQLAFMSQATTGDFYDALYLADVTAATKTKIDDGIVLAFFWSPDSRKIAYVTLNPTSNIFTWIVYDLVSKKSALLMEWGPSEATAQILGYSDQYSQSDSIWSPDSKALVFGGYDKAAILQPQPGEPQIYILQVDGTNSGQYYKAGVGELAFWSK</sequence>
<dbReference type="EMBL" id="JACATZ010000001">
    <property type="protein sequence ID" value="NWJ45111.1"/>
    <property type="molecule type" value="Genomic_DNA"/>
</dbReference>
<dbReference type="SUPFAM" id="SSF82171">
    <property type="entry name" value="DPP6 N-terminal domain-like"/>
    <property type="match status" value="1"/>
</dbReference>
<dbReference type="PANTHER" id="PTHR36842">
    <property type="entry name" value="PROTEIN TOLB HOMOLOG"/>
    <property type="match status" value="1"/>
</dbReference>
<dbReference type="Gene3D" id="2.120.10.30">
    <property type="entry name" value="TolB, C-terminal domain"/>
    <property type="match status" value="2"/>
</dbReference>
<dbReference type="EMBL" id="CP128399">
    <property type="protein sequence ID" value="WJW66990.1"/>
    <property type="molecule type" value="Genomic_DNA"/>
</dbReference>
<dbReference type="PANTHER" id="PTHR36842:SF1">
    <property type="entry name" value="PROTEIN TOLB"/>
    <property type="match status" value="1"/>
</dbReference>
<name>A0A8T7M0W8_9CHLR</name>
<comment type="similarity">
    <text evidence="1">Belongs to the TolB family.</text>
</comment>
<evidence type="ECO:0000256" key="1">
    <source>
        <dbReference type="ARBA" id="ARBA00009820"/>
    </source>
</evidence>
<reference evidence="3" key="2">
    <citation type="journal article" date="2024" name="Nature">
        <title>Anoxygenic phototroph of the Chloroflexota uses a type I reaction centre.</title>
        <authorList>
            <person name="Tsuji J.M."/>
            <person name="Shaw N.A."/>
            <person name="Nagashima S."/>
            <person name="Venkiteswaran J.J."/>
            <person name="Schiff S.L."/>
            <person name="Watanabe T."/>
            <person name="Fukui M."/>
            <person name="Hanada S."/>
            <person name="Tank M."/>
            <person name="Neufeld J.D."/>
        </authorList>
    </citation>
    <scope>NUCLEOTIDE SEQUENCE</scope>
    <source>
        <strain evidence="3">L227-S17</strain>
    </source>
</reference>
<dbReference type="PROSITE" id="PS51257">
    <property type="entry name" value="PROKAR_LIPOPROTEIN"/>
    <property type="match status" value="1"/>
</dbReference>